<dbReference type="PANTHER" id="PTHR37489:SF1">
    <property type="entry name" value="DUF3500 DOMAIN-CONTAINING PROTEIN"/>
    <property type="match status" value="1"/>
</dbReference>
<keyword evidence="3" id="KW-1185">Reference proteome</keyword>
<sequence>MKEVEDHLDDTYFYWIGETEDSSAFYYRVHSPVALIGYDARSPLAYGTEDSDGGGMGGPGGTPAQQHIHTVIRTPNGGDYGVDLLKPHLENDHQRVKPAARDGPGPNSGSVLERRTPKRHGSPPLPPRRNIYQHAYARHAVGGGRHSEPT</sequence>
<accession>A0ABU0NIP3</accession>
<dbReference type="EMBL" id="JAUSWV010000002">
    <property type="protein sequence ID" value="MDQ0578940.1"/>
    <property type="molecule type" value="Genomic_DNA"/>
</dbReference>
<name>A0ABU0NIP3_STRRH</name>
<dbReference type="Proteomes" id="UP001230654">
    <property type="component" value="Unassembled WGS sequence"/>
</dbReference>
<feature type="compositionally biased region" description="Basic and acidic residues" evidence="1">
    <location>
        <begin position="85"/>
        <end position="95"/>
    </location>
</feature>
<dbReference type="InterPro" id="IPR021889">
    <property type="entry name" value="DUF3500"/>
</dbReference>
<protein>
    <submittedName>
        <fullName evidence="2">Uncharacterized protein</fullName>
    </submittedName>
</protein>
<organism evidence="2 3">
    <name type="scientific">Streptomyces rishiriensis</name>
    <dbReference type="NCBI Taxonomy" id="68264"/>
    <lineage>
        <taxon>Bacteria</taxon>
        <taxon>Bacillati</taxon>
        <taxon>Actinomycetota</taxon>
        <taxon>Actinomycetes</taxon>
        <taxon>Kitasatosporales</taxon>
        <taxon>Streptomycetaceae</taxon>
        <taxon>Streptomyces</taxon>
    </lineage>
</organism>
<evidence type="ECO:0000313" key="2">
    <source>
        <dbReference type="EMBL" id="MDQ0578940.1"/>
    </source>
</evidence>
<dbReference type="PANTHER" id="PTHR37489">
    <property type="entry name" value="DUF3500 DOMAIN-CONTAINING PROTEIN"/>
    <property type="match status" value="1"/>
</dbReference>
<proteinExistence type="predicted"/>
<evidence type="ECO:0000256" key="1">
    <source>
        <dbReference type="SAM" id="MobiDB-lite"/>
    </source>
</evidence>
<dbReference type="RefSeq" id="WP_307161493.1">
    <property type="nucleotide sequence ID" value="NZ_JAUSWV010000002.1"/>
</dbReference>
<comment type="caution">
    <text evidence="2">The sequence shown here is derived from an EMBL/GenBank/DDBJ whole genome shotgun (WGS) entry which is preliminary data.</text>
</comment>
<gene>
    <name evidence="2" type="ORF">QF030_001118</name>
</gene>
<reference evidence="2 3" key="1">
    <citation type="submission" date="2023-07" db="EMBL/GenBank/DDBJ databases">
        <title>Comparative genomics of wheat-associated soil bacteria to identify genetic determinants of phenazine resistance.</title>
        <authorList>
            <person name="Mouncey N."/>
        </authorList>
    </citation>
    <scope>NUCLEOTIDE SEQUENCE [LARGE SCALE GENOMIC DNA]</scope>
    <source>
        <strain evidence="2 3">B2I6</strain>
    </source>
</reference>
<evidence type="ECO:0000313" key="3">
    <source>
        <dbReference type="Proteomes" id="UP001230654"/>
    </source>
</evidence>
<feature type="region of interest" description="Disordered" evidence="1">
    <location>
        <begin position="74"/>
        <end position="130"/>
    </location>
</feature>
<dbReference type="Pfam" id="PF12006">
    <property type="entry name" value="DUF3500"/>
    <property type="match status" value="1"/>
</dbReference>